<sequence>MKKLPKGIATFSELIEEDYIYIDKTKDVYEMIKNGKLNFLSRPRRFGKSLLVSTLEELFKGNKELFKGLYIYDKWEWNENYPVLRIDFTQISHENPEILKKSLNEYLDRIANDFSIKLDNDIFVNKFGSLINYIYATTGKKVVVLIDEYDKAINNHLDDIDIAEENRNVLKEFYQVLKGSDRYIRFLFLTGISKFAKTSIFSDLNHVEDITINPKFSTICGYTQEDLETHFNEYLFNLSNDTKMSYEKLIKAIKNCYNGYSWDGMNFVYNPFSILNLFSSGEFLNYWSDSGTPELLVDILKNTDADLNVLAKKKSEFVGSFPNFELNNMDFDTVLLQTGYLTIQKKEISPPKPPLYTTAIPNKEVEDSLFSYILGIYTNYSAEKVEPLTRSMLKYIYNQDSEGLQKSFEVLLHKIPNLIYGELKREIEAHYKILAISWLQLLGFDIESEIMTLKGRLDAMVKHKDFYMIVEFKFSDKKSFQKMFDEAENQIIEKGYYKPYQNKKIIVLSIAFKPRDVKCQFKTVEETLKKYNK</sequence>
<dbReference type="Pfam" id="PF08011">
    <property type="entry name" value="PDDEXK_9"/>
    <property type="match status" value="1"/>
</dbReference>
<keyword evidence="3" id="KW-1185">Reference proteome</keyword>
<proteinExistence type="predicted"/>
<evidence type="ECO:0000313" key="3">
    <source>
        <dbReference type="Proteomes" id="UP000077245"/>
    </source>
</evidence>
<dbReference type="PANTHER" id="PTHR34825:SF1">
    <property type="entry name" value="AAA-ATPASE-LIKE DOMAIN-CONTAINING PROTEIN"/>
    <property type="match status" value="1"/>
</dbReference>
<dbReference type="InterPro" id="IPR018631">
    <property type="entry name" value="AAA-ATPase-like_dom"/>
</dbReference>
<dbReference type="PANTHER" id="PTHR34825">
    <property type="entry name" value="CONSERVED PROTEIN, WITH A WEAK D-GALACTARATE DEHYDRATASE/ALTRONATE HYDROLASE DOMAIN"/>
    <property type="match status" value="1"/>
</dbReference>
<dbReference type="Pfam" id="PF09820">
    <property type="entry name" value="AAA-ATPase_like"/>
    <property type="match status" value="1"/>
</dbReference>
<dbReference type="AlphaFoldDB" id="A0A166APW0"/>
<reference evidence="2 3" key="1">
    <citation type="submission" date="2016-04" db="EMBL/GenBank/DDBJ databases">
        <title>Genome sequence of Methanobrevibacter curvatus DSM 11111.</title>
        <authorList>
            <person name="Poehlein A."/>
            <person name="Seedorf H."/>
            <person name="Daniel R."/>
        </authorList>
    </citation>
    <scope>NUCLEOTIDE SEQUENCE [LARGE SCALE GENOMIC DNA]</scope>
    <source>
        <strain evidence="2 3">DSM 11111</strain>
    </source>
</reference>
<comment type="caution">
    <text evidence="2">The sequence shown here is derived from an EMBL/GenBank/DDBJ whole genome shotgun (WGS) entry which is preliminary data.</text>
</comment>
<dbReference type="SUPFAM" id="SSF52540">
    <property type="entry name" value="P-loop containing nucleoside triphosphate hydrolases"/>
    <property type="match status" value="1"/>
</dbReference>
<feature type="domain" description="AAA-ATPase-like" evidence="1">
    <location>
        <begin position="5"/>
        <end position="201"/>
    </location>
</feature>
<dbReference type="InterPro" id="IPR012547">
    <property type="entry name" value="PDDEXK_9"/>
</dbReference>
<organism evidence="2 3">
    <name type="scientific">Methanobrevibacter curvatus</name>
    <dbReference type="NCBI Taxonomy" id="49547"/>
    <lineage>
        <taxon>Archaea</taxon>
        <taxon>Methanobacteriati</taxon>
        <taxon>Methanobacteriota</taxon>
        <taxon>Methanomada group</taxon>
        <taxon>Methanobacteria</taxon>
        <taxon>Methanobacteriales</taxon>
        <taxon>Methanobacteriaceae</taxon>
        <taxon>Methanobrevibacter</taxon>
    </lineage>
</organism>
<accession>A0A166APW0</accession>
<dbReference type="Proteomes" id="UP000077245">
    <property type="component" value="Unassembled WGS sequence"/>
</dbReference>
<evidence type="ECO:0000313" key="2">
    <source>
        <dbReference type="EMBL" id="KZX12318.1"/>
    </source>
</evidence>
<protein>
    <submittedName>
        <fullName evidence="2">Putative AAA-ATPase</fullName>
    </submittedName>
</protein>
<evidence type="ECO:0000259" key="1">
    <source>
        <dbReference type="Pfam" id="PF09820"/>
    </source>
</evidence>
<dbReference type="EMBL" id="LWMV01000169">
    <property type="protein sequence ID" value="KZX12318.1"/>
    <property type="molecule type" value="Genomic_DNA"/>
</dbReference>
<dbReference type="RefSeq" id="WP_067091232.1">
    <property type="nucleotide sequence ID" value="NZ_LWMV01000169.1"/>
</dbReference>
<dbReference type="PATRIC" id="fig|49547.3.peg.1148"/>
<gene>
    <name evidence="2" type="ORF">MBCUR_10750</name>
</gene>
<dbReference type="Gene3D" id="3.40.50.300">
    <property type="entry name" value="P-loop containing nucleotide triphosphate hydrolases"/>
    <property type="match status" value="1"/>
</dbReference>
<name>A0A166APW0_9EURY</name>
<dbReference type="InterPro" id="IPR027417">
    <property type="entry name" value="P-loop_NTPase"/>
</dbReference>